<proteinExistence type="predicted"/>
<keyword evidence="2" id="KW-0732">Signal</keyword>
<feature type="chain" id="PRO_5042592188" evidence="2">
    <location>
        <begin position="24"/>
        <end position="136"/>
    </location>
</feature>
<name>A0AAJ6BFB5_9BACT</name>
<dbReference type="AlphaFoldDB" id="A0AAJ6BFB5"/>
<evidence type="ECO:0000256" key="2">
    <source>
        <dbReference type="SAM" id="SignalP"/>
    </source>
</evidence>
<feature type="compositionally biased region" description="Low complexity" evidence="1">
    <location>
        <begin position="114"/>
        <end position="129"/>
    </location>
</feature>
<protein>
    <submittedName>
        <fullName evidence="3">Uncharacterized protein</fullName>
    </submittedName>
</protein>
<feature type="signal peptide" evidence="2">
    <location>
        <begin position="1"/>
        <end position="23"/>
    </location>
</feature>
<dbReference type="EMBL" id="CP119311">
    <property type="protein sequence ID" value="WEK35465.1"/>
    <property type="molecule type" value="Genomic_DNA"/>
</dbReference>
<organism evidence="3 4">
    <name type="scientific">Candidatus Pseudobacter hemicellulosilyticus</name>
    <dbReference type="NCBI Taxonomy" id="3121375"/>
    <lineage>
        <taxon>Bacteria</taxon>
        <taxon>Pseudomonadati</taxon>
        <taxon>Bacteroidota</taxon>
        <taxon>Chitinophagia</taxon>
        <taxon>Chitinophagales</taxon>
        <taxon>Chitinophagaceae</taxon>
        <taxon>Pseudobacter</taxon>
    </lineage>
</organism>
<evidence type="ECO:0000256" key="1">
    <source>
        <dbReference type="SAM" id="MobiDB-lite"/>
    </source>
</evidence>
<evidence type="ECO:0000313" key="3">
    <source>
        <dbReference type="EMBL" id="WEK35465.1"/>
    </source>
</evidence>
<feature type="region of interest" description="Disordered" evidence="1">
    <location>
        <begin position="114"/>
        <end position="136"/>
    </location>
</feature>
<gene>
    <name evidence="3" type="ORF">P0Y53_23480</name>
</gene>
<accession>A0AAJ6BFB5</accession>
<evidence type="ECO:0000313" key="4">
    <source>
        <dbReference type="Proteomes" id="UP001220610"/>
    </source>
</evidence>
<reference evidence="3" key="1">
    <citation type="submission" date="2023-03" db="EMBL/GenBank/DDBJ databases">
        <title>Andean soil-derived lignocellulolytic bacterial consortium as a source of novel taxa and putative plastic-active enzymes.</title>
        <authorList>
            <person name="Diaz-Garcia L."/>
            <person name="Chuvochina M."/>
            <person name="Feuerriegel G."/>
            <person name="Bunk B."/>
            <person name="Sproer C."/>
            <person name="Streit W.R."/>
            <person name="Rodriguez L.M."/>
            <person name="Overmann J."/>
            <person name="Jimenez D.J."/>
        </authorList>
    </citation>
    <scope>NUCLEOTIDE SEQUENCE</scope>
    <source>
        <strain evidence="3">MAG 7</strain>
    </source>
</reference>
<sequence length="136" mass="14166">MQKLSFNNISIVSLALTTASAIAAAILPSKSDTNHRQENTANNGRLVANSNEGFGVGDGFFTCIQILSAPIDCHYTAASGNSSVKPGPNDFTSLEAGWPDLGTLQRQTIGNTSITNINNNGGTNPIDTTSQPGLRS</sequence>
<dbReference type="Proteomes" id="UP001220610">
    <property type="component" value="Chromosome"/>
</dbReference>